<evidence type="ECO:0000256" key="5">
    <source>
        <dbReference type="ARBA" id="ARBA00023136"/>
    </source>
</evidence>
<feature type="transmembrane region" description="Helical" evidence="6">
    <location>
        <begin position="12"/>
        <end position="36"/>
    </location>
</feature>
<evidence type="ECO:0000256" key="4">
    <source>
        <dbReference type="ARBA" id="ARBA00022989"/>
    </source>
</evidence>
<sequence>MNNSHDDKQTGFTLIELIVVIAILGILSALALPRFANLQTEARMAKMNGALGSIKAAAVLAHSIQLTQQLSASSSVTMEGSLIPMANGYPQSTNISIGHAAGFADAAGLALSDYSLLSSATVFTVAPDASHPACSVTYTVPVAGAAPTYSNAGVTAVNC</sequence>
<comment type="subcellular location">
    <subcellularLocation>
        <location evidence="1">Membrane</location>
        <topology evidence="1">Single-pass membrane protein</topology>
    </subcellularLocation>
</comment>
<dbReference type="GO" id="GO:0016020">
    <property type="term" value="C:membrane"/>
    <property type="evidence" value="ECO:0007669"/>
    <property type="project" value="UniProtKB-SubCell"/>
</dbReference>
<dbReference type="SUPFAM" id="SSF54523">
    <property type="entry name" value="Pili subunits"/>
    <property type="match status" value="1"/>
</dbReference>
<reference evidence="7 8" key="1">
    <citation type="journal article" date="2019" name="Int. J. Syst. Evol. Microbiol.">
        <title>Undibacterium piscinae sp. nov., isolated from Korean shiner intestine.</title>
        <authorList>
            <person name="Lee S.Y."/>
            <person name="Kang W."/>
            <person name="Kim P.S."/>
            <person name="Kim H.S."/>
            <person name="Sung H."/>
            <person name="Shin N.R."/>
            <person name="Whon T.W."/>
            <person name="Yun J.H."/>
            <person name="Lee J.Y."/>
            <person name="Lee J.Y."/>
            <person name="Jung M.J."/>
            <person name="Jeong Y.S."/>
            <person name="Tak E.J."/>
            <person name="Han J.E."/>
            <person name="Hyun D.W."/>
            <person name="Kang M.S."/>
            <person name="Lee K.E."/>
            <person name="Lee B.H."/>
            <person name="Bae J.W."/>
        </authorList>
    </citation>
    <scope>NUCLEOTIDE SEQUENCE [LARGE SCALE GENOMIC DNA]</scope>
    <source>
        <strain evidence="7 8">S11R28</strain>
    </source>
</reference>
<dbReference type="PANTHER" id="PTHR30093">
    <property type="entry name" value="GENERAL SECRETION PATHWAY PROTEIN G"/>
    <property type="match status" value="1"/>
</dbReference>
<dbReference type="InterPro" id="IPR012902">
    <property type="entry name" value="N_methyl_site"/>
</dbReference>
<dbReference type="EMBL" id="CP051152">
    <property type="protein sequence ID" value="QJQ05970.1"/>
    <property type="molecule type" value="Genomic_DNA"/>
</dbReference>
<evidence type="ECO:0000256" key="2">
    <source>
        <dbReference type="ARBA" id="ARBA00022481"/>
    </source>
</evidence>
<dbReference type="KEGG" id="upi:EJG51_009040"/>
<dbReference type="AlphaFoldDB" id="A0A6M4A5I7"/>
<proteinExistence type="predicted"/>
<keyword evidence="4 6" id="KW-1133">Transmembrane helix</keyword>
<dbReference type="NCBIfam" id="TIGR02532">
    <property type="entry name" value="IV_pilin_GFxxxE"/>
    <property type="match status" value="1"/>
</dbReference>
<gene>
    <name evidence="7" type="ORF">EJG51_009040</name>
</gene>
<dbReference type="InterPro" id="IPR045584">
    <property type="entry name" value="Pilin-like"/>
</dbReference>
<evidence type="ECO:0000256" key="3">
    <source>
        <dbReference type="ARBA" id="ARBA00022692"/>
    </source>
</evidence>
<accession>A0A6M4A5I7</accession>
<evidence type="ECO:0000313" key="7">
    <source>
        <dbReference type="EMBL" id="QJQ05970.1"/>
    </source>
</evidence>
<evidence type="ECO:0000256" key="1">
    <source>
        <dbReference type="ARBA" id="ARBA00004167"/>
    </source>
</evidence>
<name>A0A6M4A5I7_9BURK</name>
<dbReference type="Pfam" id="PF07963">
    <property type="entry name" value="N_methyl"/>
    <property type="match status" value="1"/>
</dbReference>
<dbReference type="Gene3D" id="3.30.700.10">
    <property type="entry name" value="Glycoprotein, Type 4 Pilin"/>
    <property type="match status" value="1"/>
</dbReference>
<evidence type="ECO:0000313" key="8">
    <source>
        <dbReference type="Proteomes" id="UP000274350"/>
    </source>
</evidence>
<protein>
    <submittedName>
        <fullName evidence="7">Type II secretion system protein</fullName>
    </submittedName>
</protein>
<dbReference type="PANTHER" id="PTHR30093:SF44">
    <property type="entry name" value="TYPE II SECRETION SYSTEM CORE PROTEIN G"/>
    <property type="match status" value="1"/>
</dbReference>
<dbReference type="OrthoDB" id="8778087at2"/>
<keyword evidence="2" id="KW-0488">Methylation</keyword>
<keyword evidence="8" id="KW-1185">Reference proteome</keyword>
<organism evidence="7 8">
    <name type="scientific">Undibacterium piscinae</name>
    <dbReference type="NCBI Taxonomy" id="2495591"/>
    <lineage>
        <taxon>Bacteria</taxon>
        <taxon>Pseudomonadati</taxon>
        <taxon>Pseudomonadota</taxon>
        <taxon>Betaproteobacteria</taxon>
        <taxon>Burkholderiales</taxon>
        <taxon>Oxalobacteraceae</taxon>
        <taxon>Undibacterium</taxon>
    </lineage>
</organism>
<keyword evidence="3 6" id="KW-0812">Transmembrane</keyword>
<evidence type="ECO:0000256" key="6">
    <source>
        <dbReference type="SAM" id="Phobius"/>
    </source>
</evidence>
<dbReference type="Proteomes" id="UP000274350">
    <property type="component" value="Chromosome"/>
</dbReference>
<keyword evidence="5 6" id="KW-0472">Membrane</keyword>
<dbReference type="PROSITE" id="PS00409">
    <property type="entry name" value="PROKAR_NTER_METHYL"/>
    <property type="match status" value="1"/>
</dbReference>